<feature type="domain" description="Phasin" evidence="1">
    <location>
        <begin position="17"/>
        <end position="98"/>
    </location>
</feature>
<evidence type="ECO:0000313" key="2">
    <source>
        <dbReference type="EMBL" id="THH36024.1"/>
    </source>
</evidence>
<comment type="caution">
    <text evidence="2">The sequence shown here is derived from an EMBL/GenBank/DDBJ whole genome shotgun (WGS) entry which is preliminary data.</text>
</comment>
<evidence type="ECO:0000259" key="1">
    <source>
        <dbReference type="Pfam" id="PF09361"/>
    </source>
</evidence>
<dbReference type="EMBL" id="SRKY01000003">
    <property type="protein sequence ID" value="THH36024.1"/>
    <property type="molecule type" value="Genomic_DNA"/>
</dbReference>
<dbReference type="Proteomes" id="UP000306602">
    <property type="component" value="Unassembled WGS sequence"/>
</dbReference>
<accession>A0A4S4N9T6</accession>
<gene>
    <name evidence="2" type="ORF">E4Z66_13235</name>
</gene>
<name>A0A4S4N9T6_9RHOB</name>
<keyword evidence="3" id="KW-1185">Reference proteome</keyword>
<dbReference type="Pfam" id="PF09361">
    <property type="entry name" value="Phasin_2"/>
    <property type="match status" value="1"/>
</dbReference>
<dbReference type="RefSeq" id="WP_136463493.1">
    <property type="nucleotide sequence ID" value="NZ_SRKY01000003.1"/>
</dbReference>
<dbReference type="InterPro" id="IPR018968">
    <property type="entry name" value="Phasin"/>
</dbReference>
<organism evidence="2 3">
    <name type="scientific">Aliishimia ponticola</name>
    <dbReference type="NCBI Taxonomy" id="2499833"/>
    <lineage>
        <taxon>Bacteria</taxon>
        <taxon>Pseudomonadati</taxon>
        <taxon>Pseudomonadota</taxon>
        <taxon>Alphaproteobacteria</taxon>
        <taxon>Rhodobacterales</taxon>
        <taxon>Paracoccaceae</taxon>
        <taxon>Aliishimia</taxon>
    </lineage>
</organism>
<proteinExistence type="predicted"/>
<evidence type="ECO:0000313" key="3">
    <source>
        <dbReference type="Proteomes" id="UP000306602"/>
    </source>
</evidence>
<reference evidence="2 3" key="1">
    <citation type="submission" date="2019-04" db="EMBL/GenBank/DDBJ databases">
        <title>Shimia ponticola sp. nov., isolated from seawater.</title>
        <authorList>
            <person name="Kim Y.-O."/>
            <person name="Yoon J.-H."/>
        </authorList>
    </citation>
    <scope>NUCLEOTIDE SEQUENCE [LARGE SCALE GENOMIC DNA]</scope>
    <source>
        <strain evidence="2 3">MYP11</strain>
    </source>
</reference>
<protein>
    <submittedName>
        <fullName evidence="2">Phasin family protein</fullName>
    </submittedName>
</protein>
<dbReference type="AlphaFoldDB" id="A0A4S4N9T6"/>
<dbReference type="OrthoDB" id="7744969at2"/>
<sequence length="109" mass="12187">MTNKSTKTKSQTLQGDGMAAAMALFNPALATAWVEMMTESARFVSDRLQQDMETQRALLNCKTPAELLQVQTEFYQNAMEQYAAEANKLMEMMTQAAASHKRGYDDVPL</sequence>